<keyword evidence="5" id="KW-1185">Reference proteome</keyword>
<dbReference type="InterPro" id="IPR027417">
    <property type="entry name" value="P-loop_NTPase"/>
</dbReference>
<name>A0A2U1F9L0_9PSEU</name>
<evidence type="ECO:0000259" key="3">
    <source>
        <dbReference type="SMART" id="SM01043"/>
    </source>
</evidence>
<protein>
    <submittedName>
        <fullName evidence="4">DNA-binding SARP family transcriptional activator</fullName>
    </submittedName>
</protein>
<dbReference type="RefSeq" id="WP_116708887.1">
    <property type="nucleotide sequence ID" value="NZ_QEKW01000007.1"/>
</dbReference>
<comment type="caution">
    <text evidence="4">The sequence shown here is derived from an EMBL/GenBank/DDBJ whole genome shotgun (WGS) entry which is preliminary data.</text>
</comment>
<dbReference type="PANTHER" id="PTHR16305:SF35">
    <property type="entry name" value="TRANSCRIPTIONAL ACTIVATOR DOMAIN"/>
    <property type="match status" value="1"/>
</dbReference>
<proteinExistence type="predicted"/>
<evidence type="ECO:0000313" key="4">
    <source>
        <dbReference type="EMBL" id="PVZ08875.1"/>
    </source>
</evidence>
<dbReference type="InterPro" id="IPR036388">
    <property type="entry name" value="WH-like_DNA-bd_sf"/>
</dbReference>
<evidence type="ECO:0000256" key="1">
    <source>
        <dbReference type="ARBA" id="ARBA00022741"/>
    </source>
</evidence>
<dbReference type="Pfam" id="PF13191">
    <property type="entry name" value="AAA_16"/>
    <property type="match status" value="1"/>
</dbReference>
<dbReference type="GO" id="GO:0005524">
    <property type="term" value="F:ATP binding"/>
    <property type="evidence" value="ECO:0007669"/>
    <property type="project" value="UniProtKB-KW"/>
</dbReference>
<accession>A0A2U1F9L0</accession>
<evidence type="ECO:0000313" key="5">
    <source>
        <dbReference type="Proteomes" id="UP000245639"/>
    </source>
</evidence>
<dbReference type="GO" id="GO:0004016">
    <property type="term" value="F:adenylate cyclase activity"/>
    <property type="evidence" value="ECO:0007669"/>
    <property type="project" value="TreeGrafter"/>
</dbReference>
<reference evidence="4 5" key="1">
    <citation type="submission" date="2018-04" db="EMBL/GenBank/DDBJ databases">
        <title>Genomic Encyclopedia of Type Strains, Phase IV (KMG-IV): sequencing the most valuable type-strain genomes for metagenomic binning, comparative biology and taxonomic classification.</title>
        <authorList>
            <person name="Goeker M."/>
        </authorList>
    </citation>
    <scope>NUCLEOTIDE SEQUENCE [LARGE SCALE GENOMIC DNA]</scope>
    <source>
        <strain evidence="4 5">DSM 45771</strain>
    </source>
</reference>
<dbReference type="PANTHER" id="PTHR16305">
    <property type="entry name" value="TESTICULAR SOLUBLE ADENYLYL CYCLASE"/>
    <property type="match status" value="1"/>
</dbReference>
<dbReference type="AlphaFoldDB" id="A0A2U1F9L0"/>
<dbReference type="SMART" id="SM01043">
    <property type="entry name" value="BTAD"/>
    <property type="match status" value="1"/>
</dbReference>
<dbReference type="GO" id="GO:0005737">
    <property type="term" value="C:cytoplasm"/>
    <property type="evidence" value="ECO:0007669"/>
    <property type="project" value="TreeGrafter"/>
</dbReference>
<keyword evidence="1" id="KW-0547">Nucleotide-binding</keyword>
<dbReference type="Proteomes" id="UP000245639">
    <property type="component" value="Unassembled WGS sequence"/>
</dbReference>
<feature type="domain" description="Bacterial transcriptional activator" evidence="3">
    <location>
        <begin position="105"/>
        <end position="229"/>
    </location>
</feature>
<dbReference type="SUPFAM" id="SSF48452">
    <property type="entry name" value="TPR-like"/>
    <property type="match status" value="2"/>
</dbReference>
<dbReference type="SUPFAM" id="SSF52540">
    <property type="entry name" value="P-loop containing nucleoside triphosphate hydrolases"/>
    <property type="match status" value="1"/>
</dbReference>
<keyword evidence="4" id="KW-0238">DNA-binding</keyword>
<dbReference type="InterPro" id="IPR041664">
    <property type="entry name" value="AAA_16"/>
</dbReference>
<sequence>MRPYESVRVELLGGARIRWRGVEVALDAWPRRAAELVELLALAGDRHRLLRDQVLEALWPHLDAAAGAANLRKAAHHARRALGAPDAVVLRGGVAALFPDTPVETDVARFEHVAEAALRGADAERCAAAADLYAGDLLPGALYAEWTQDRRTALRLRHRELLRGCGRWERLVADDPTDESAYQGLMRAALDRGDRASALRWYGRLRSVLERELGVLPAHESEALHDECVAGLRPAEPELVGRALERARAEAALDGASRGEVGALVVRGTAGLGKTAVCRRVAATARERGWTVTAVTAVGRSAPYSPLVAVVERVLARERDLLDRLPERTRSVLAELTALAAPAPPLEGGLTRHQVIGALRRVLDTDGTPALVVIDDAHRADDATLDVLLHLAGDAAGDVLVVLAHRPGPAPEALERGVARLVRAGTALTVDLAPLDREDAGLLVRTAARGTVDVDAVVDRAGGNPFFLHELARRPAGSAWQAVAERFVDLDADALDLVERLAVAGDDLGPAEAVAVAELPESRAGVLLDAALDADVLVVDGARYRFRHDLVRQALVERVPPHRRVGRHREIARALATVDGRPAAVAEHWLAGGRPDEAVPFLLTAGQRAVDLGAYRDALGHLDRLLAHDPRHGRALFLRAEALEALGDDRAPAAFAAAARVTEGPAWHDVRARQALASVRAGRPQEALDALDGVQADSLDGRLAHALALCGAAAMGRTDPELGVAKAVETRRLAVASGDPAAVVIASWAEAAAAHARGDLPATVLAGLRETYALPQLAITVFDGQLCVVERLLYGGRPYPELIAFADALEAEAERLGAARGRAFAATFRGEAKLLTGRLDEAEDDLVVGERRHREIGATAGAAVALQRRAEAALYRGDRGRAEVLLDEALTVARESSIGFHLLDRIYGTRIAAAPDAATALVALDEAESAVQGARETCPGCRIALAVPAAIAAAGAGDIERADGYRGTVEALTTILMRLPGWYAALDEVRGHRERAAGDLAAASRHFAAAAARFRTAGHPLDADRCDAAARRA</sequence>
<evidence type="ECO:0000256" key="2">
    <source>
        <dbReference type="ARBA" id="ARBA00022840"/>
    </source>
</evidence>
<dbReference type="Gene3D" id="1.25.40.10">
    <property type="entry name" value="Tetratricopeptide repeat domain"/>
    <property type="match status" value="2"/>
</dbReference>
<dbReference type="Pfam" id="PF03704">
    <property type="entry name" value="BTAD"/>
    <property type="match status" value="1"/>
</dbReference>
<keyword evidence="2" id="KW-0067">ATP-binding</keyword>
<dbReference type="GO" id="GO:0003677">
    <property type="term" value="F:DNA binding"/>
    <property type="evidence" value="ECO:0007669"/>
    <property type="project" value="UniProtKB-KW"/>
</dbReference>
<gene>
    <name evidence="4" type="ORF">C8D89_10737</name>
</gene>
<dbReference type="EMBL" id="QEKW01000007">
    <property type="protein sequence ID" value="PVZ08875.1"/>
    <property type="molecule type" value="Genomic_DNA"/>
</dbReference>
<dbReference type="Gene3D" id="3.40.50.300">
    <property type="entry name" value="P-loop containing nucleotide triphosphate hydrolases"/>
    <property type="match status" value="1"/>
</dbReference>
<organism evidence="4 5">
    <name type="scientific">Actinomycetospora cinnamomea</name>
    <dbReference type="NCBI Taxonomy" id="663609"/>
    <lineage>
        <taxon>Bacteria</taxon>
        <taxon>Bacillati</taxon>
        <taxon>Actinomycetota</taxon>
        <taxon>Actinomycetes</taxon>
        <taxon>Pseudonocardiales</taxon>
        <taxon>Pseudonocardiaceae</taxon>
        <taxon>Actinomycetospora</taxon>
    </lineage>
</organism>
<dbReference type="OrthoDB" id="134985at2"/>
<dbReference type="InterPro" id="IPR005158">
    <property type="entry name" value="BTAD"/>
</dbReference>
<dbReference type="InterPro" id="IPR011990">
    <property type="entry name" value="TPR-like_helical_dom_sf"/>
</dbReference>
<dbReference type="Gene3D" id="1.10.10.10">
    <property type="entry name" value="Winged helix-like DNA-binding domain superfamily/Winged helix DNA-binding domain"/>
    <property type="match status" value="1"/>
</dbReference>